<dbReference type="Gene3D" id="3.40.1360.10">
    <property type="match status" value="1"/>
</dbReference>
<name>A0ABV3G521_9NOCA</name>
<dbReference type="SUPFAM" id="SSF56731">
    <property type="entry name" value="DNA primase core"/>
    <property type="match status" value="1"/>
</dbReference>
<accession>A0ABV3G521</accession>
<evidence type="ECO:0000313" key="3">
    <source>
        <dbReference type="EMBL" id="MEV0712765.1"/>
    </source>
</evidence>
<dbReference type="Pfam" id="PF13362">
    <property type="entry name" value="Toprim_3"/>
    <property type="match status" value="1"/>
</dbReference>
<evidence type="ECO:0000256" key="1">
    <source>
        <dbReference type="SAM" id="MobiDB-lite"/>
    </source>
</evidence>
<evidence type="ECO:0000313" key="4">
    <source>
        <dbReference type="Proteomes" id="UP001551695"/>
    </source>
</evidence>
<keyword evidence="4" id="KW-1185">Reference proteome</keyword>
<feature type="domain" description="Toprim" evidence="2">
    <location>
        <begin position="209"/>
        <end position="295"/>
    </location>
</feature>
<feature type="compositionally biased region" description="Basic and acidic residues" evidence="1">
    <location>
        <begin position="94"/>
        <end position="117"/>
    </location>
</feature>
<dbReference type="Proteomes" id="UP001551695">
    <property type="component" value="Unassembled WGS sequence"/>
</dbReference>
<organism evidence="3 4">
    <name type="scientific">Nocardia aurea</name>
    <dbReference type="NCBI Taxonomy" id="2144174"/>
    <lineage>
        <taxon>Bacteria</taxon>
        <taxon>Bacillati</taxon>
        <taxon>Actinomycetota</taxon>
        <taxon>Actinomycetes</taxon>
        <taxon>Mycobacteriales</taxon>
        <taxon>Nocardiaceae</taxon>
        <taxon>Nocardia</taxon>
    </lineage>
</organism>
<feature type="region of interest" description="Disordered" evidence="1">
    <location>
        <begin position="943"/>
        <end position="992"/>
    </location>
</feature>
<feature type="region of interest" description="Disordered" evidence="1">
    <location>
        <begin position="94"/>
        <end position="135"/>
    </location>
</feature>
<comment type="caution">
    <text evidence="3">The sequence shown here is derived from an EMBL/GenBank/DDBJ whole genome shotgun (WGS) entry which is preliminary data.</text>
</comment>
<gene>
    <name evidence="3" type="ORF">AB0I48_34950</name>
</gene>
<dbReference type="CDD" id="cd01029">
    <property type="entry name" value="TOPRIM_primases"/>
    <property type="match status" value="1"/>
</dbReference>
<evidence type="ECO:0000259" key="2">
    <source>
        <dbReference type="Pfam" id="PF13362"/>
    </source>
</evidence>
<feature type="compositionally biased region" description="Low complexity" evidence="1">
    <location>
        <begin position="946"/>
        <end position="964"/>
    </location>
</feature>
<protein>
    <submittedName>
        <fullName evidence="3">Toprim domain-containing protein</fullName>
    </submittedName>
</protein>
<dbReference type="RefSeq" id="WP_357790052.1">
    <property type="nucleotide sequence ID" value="NZ_JBFAKC010000026.1"/>
</dbReference>
<dbReference type="InterPro" id="IPR034154">
    <property type="entry name" value="TOPRIM_DnaG/twinkle"/>
</dbReference>
<sequence length="992" mass="107866">MSAPARTHDEGSWEVITAALDRTVGPGRPSGAWTKYCCPAHEGDGRGHRPSLGVKYDTNQQRTVVRCFAGCDNEVVLDSLGLRVRDMFDREVERTPGRDRHANRSRPREVSRADRALDAAGMPLTQPRKPDLGEQVSPWKKVASYPYARADGTVAGEVIRREADFERGRDKEFRQRRWDSESGWAQEGFEAIPFQLPKVLDAVAEGRVVYVVEGEKDALSAERAGLVATTNAGGATSWTSDHAGWLRGAATVVIVADRDPAGYRRAERIMASLDGLVGRVRVLQAATGKDLTDHLECGHEIAELVPIPHLDPFTTGPTTARPFPSSTEAAPVSAAVTATPGDPVPEYMLAPALHDGPAPSHSDEVDNVAAAWTGFMRLFMTYYTEMARKAAAQRTLHKQKIREAEEDERLATEARWAAEQGAIEARITKLTEAGLDNASRTEIAELLHDSVVWQQDSTLAEAAVARLTHHIRGRYGLAIDPETGEVRLETGATTSLPGQAGPKPLATALAEAEVNRAEDVRRRKAQDRMVELVSTETALDESAKAELFAAIEQWRTNPTARQLDELGKKLAEKKVEESVRTRVRFVATYLGTPAELVSIEDLGAVSSVTATRDLRKLDAPLVDPGEEAKARTDKLLLGYQDAVRIGGPTASVRARLAEAIAVMTPQDQQAARERGAAIRSNPVEEYPPLWPCYVDRDELASTVRMYAVLAPKAEQTTGAAADFDNADARALHKQADTHKRAIEAVIKDGKGLHEWEKDQLALVMREVEAGKVTAPELMFADDRSAAAVDADRVAHTAQATTATARHQVEKILDTNAAPQGTVRRTRDALTRVMDAQNQLAAGRASLSDYESLGLDRQLDARLSAAGVPEPVRNQVKKQLVDTSREAATVGKAADRIAARWETRRDAVVTARTPEPPAYDSPERRAGLEQSMRALDLDEDQLAQRMAADAGHAKPASAAAKSAGKGLRRRTGLGPGQQIHHRRGKGPEKGLGR</sequence>
<proteinExistence type="predicted"/>
<reference evidence="3 4" key="1">
    <citation type="submission" date="2024-06" db="EMBL/GenBank/DDBJ databases">
        <title>The Natural Products Discovery Center: Release of the First 8490 Sequenced Strains for Exploring Actinobacteria Biosynthetic Diversity.</title>
        <authorList>
            <person name="Kalkreuter E."/>
            <person name="Kautsar S.A."/>
            <person name="Yang D."/>
            <person name="Bader C.D."/>
            <person name="Teijaro C.N."/>
            <person name="Fluegel L."/>
            <person name="Davis C.M."/>
            <person name="Simpson J.R."/>
            <person name="Lauterbach L."/>
            <person name="Steele A.D."/>
            <person name="Gui C."/>
            <person name="Meng S."/>
            <person name="Li G."/>
            <person name="Viehrig K."/>
            <person name="Ye F."/>
            <person name="Su P."/>
            <person name="Kiefer A.F."/>
            <person name="Nichols A."/>
            <person name="Cepeda A.J."/>
            <person name="Yan W."/>
            <person name="Fan B."/>
            <person name="Jiang Y."/>
            <person name="Adhikari A."/>
            <person name="Zheng C.-J."/>
            <person name="Schuster L."/>
            <person name="Cowan T.M."/>
            <person name="Smanski M.J."/>
            <person name="Chevrette M.G."/>
            <person name="De Carvalho L.P.S."/>
            <person name="Shen B."/>
        </authorList>
    </citation>
    <scope>NUCLEOTIDE SEQUENCE [LARGE SCALE GENOMIC DNA]</scope>
    <source>
        <strain evidence="3 4">NPDC050403</strain>
    </source>
</reference>
<dbReference type="EMBL" id="JBFAKC010000026">
    <property type="protein sequence ID" value="MEV0712765.1"/>
    <property type="molecule type" value="Genomic_DNA"/>
</dbReference>
<dbReference type="InterPro" id="IPR006171">
    <property type="entry name" value="TOPRIM_dom"/>
</dbReference>